<comment type="caution">
    <text evidence="1">The sequence shown here is derived from an EMBL/GenBank/DDBJ whole genome shotgun (WGS) entry which is preliminary data.</text>
</comment>
<proteinExistence type="predicted"/>
<reference evidence="1 2" key="1">
    <citation type="submission" date="2024-01" db="EMBL/GenBank/DDBJ databases">
        <title>Genome assemblies of Stephania.</title>
        <authorList>
            <person name="Yang L."/>
        </authorList>
    </citation>
    <scope>NUCLEOTIDE SEQUENCE [LARGE SCALE GENOMIC DNA]</scope>
    <source>
        <strain evidence="1">YNDBR</strain>
        <tissue evidence="1">Leaf</tissue>
    </source>
</reference>
<sequence>MKMHRRMARAAMATVGGVKPKMRLLLEIMMRGHVEVDICFSHNMGSHFAIFFVQRKQQEI</sequence>
<organism evidence="1 2">
    <name type="scientific">Stephania yunnanensis</name>
    <dbReference type="NCBI Taxonomy" id="152371"/>
    <lineage>
        <taxon>Eukaryota</taxon>
        <taxon>Viridiplantae</taxon>
        <taxon>Streptophyta</taxon>
        <taxon>Embryophyta</taxon>
        <taxon>Tracheophyta</taxon>
        <taxon>Spermatophyta</taxon>
        <taxon>Magnoliopsida</taxon>
        <taxon>Ranunculales</taxon>
        <taxon>Menispermaceae</taxon>
        <taxon>Menispermoideae</taxon>
        <taxon>Cissampelideae</taxon>
        <taxon>Stephania</taxon>
    </lineage>
</organism>
<evidence type="ECO:0000313" key="1">
    <source>
        <dbReference type="EMBL" id="KAK9152268.1"/>
    </source>
</evidence>
<dbReference type="Proteomes" id="UP001420932">
    <property type="component" value="Unassembled WGS sequence"/>
</dbReference>
<keyword evidence="2" id="KW-1185">Reference proteome</keyword>
<accession>A0AAP0KIA7</accession>
<dbReference type="AlphaFoldDB" id="A0AAP0KIA7"/>
<evidence type="ECO:0000313" key="2">
    <source>
        <dbReference type="Proteomes" id="UP001420932"/>
    </source>
</evidence>
<name>A0AAP0KIA7_9MAGN</name>
<gene>
    <name evidence="1" type="ORF">Syun_010577</name>
</gene>
<protein>
    <submittedName>
        <fullName evidence="1">Uncharacterized protein</fullName>
    </submittedName>
</protein>
<dbReference type="EMBL" id="JBBNAF010000004">
    <property type="protein sequence ID" value="KAK9152268.1"/>
    <property type="molecule type" value="Genomic_DNA"/>
</dbReference>